<dbReference type="AlphaFoldDB" id="A0A183TIU2"/>
<keyword evidence="3" id="KW-1185">Reference proteome</keyword>
<feature type="compositionally biased region" description="Polar residues" evidence="1">
    <location>
        <begin position="44"/>
        <end position="57"/>
    </location>
</feature>
<proteinExistence type="predicted"/>
<evidence type="ECO:0000313" key="4">
    <source>
        <dbReference type="WBParaSite" id="SSLN_0001701401-mRNA-1"/>
    </source>
</evidence>
<accession>A0A183TIU2</accession>
<reference evidence="4" key="1">
    <citation type="submission" date="2016-06" db="UniProtKB">
        <authorList>
            <consortium name="WormBaseParasite"/>
        </authorList>
    </citation>
    <scope>IDENTIFICATION</scope>
</reference>
<dbReference type="WBParaSite" id="SSLN_0001701401-mRNA-1">
    <property type="protein sequence ID" value="SSLN_0001701401-mRNA-1"/>
    <property type="gene ID" value="SSLN_0001701401"/>
</dbReference>
<evidence type="ECO:0000313" key="3">
    <source>
        <dbReference type="Proteomes" id="UP000275846"/>
    </source>
</evidence>
<sequence>MAIARPEIMAYVTTVNNVHQYRDLEGRPYFTLRRRTLLSELKDSSSTSQEGVTTELETPTPPSFAPGNPCRMDALCDHDDVGDLTLCPDWSPPFCVTLLPKNGKLGISVVGMCHFLKGFFFENGENAKMRCQSSMLLESQMQLFGYTQNI</sequence>
<dbReference type="EMBL" id="UYSU01041024">
    <property type="protein sequence ID" value="VDM02776.1"/>
    <property type="molecule type" value="Genomic_DNA"/>
</dbReference>
<protein>
    <submittedName>
        <fullName evidence="4">Sortilin_C domain-containing protein</fullName>
    </submittedName>
</protein>
<evidence type="ECO:0000313" key="2">
    <source>
        <dbReference type="EMBL" id="VDM02776.1"/>
    </source>
</evidence>
<evidence type="ECO:0000256" key="1">
    <source>
        <dbReference type="SAM" id="MobiDB-lite"/>
    </source>
</evidence>
<gene>
    <name evidence="2" type="ORF">SSLN_LOCUS16390</name>
</gene>
<dbReference type="Proteomes" id="UP000275846">
    <property type="component" value="Unassembled WGS sequence"/>
</dbReference>
<organism evidence="4">
    <name type="scientific">Schistocephalus solidus</name>
    <name type="common">Tapeworm</name>
    <dbReference type="NCBI Taxonomy" id="70667"/>
    <lineage>
        <taxon>Eukaryota</taxon>
        <taxon>Metazoa</taxon>
        <taxon>Spiralia</taxon>
        <taxon>Lophotrochozoa</taxon>
        <taxon>Platyhelminthes</taxon>
        <taxon>Cestoda</taxon>
        <taxon>Eucestoda</taxon>
        <taxon>Diphyllobothriidea</taxon>
        <taxon>Diphyllobothriidae</taxon>
        <taxon>Schistocephalus</taxon>
    </lineage>
</organism>
<name>A0A183TIU2_SCHSO</name>
<feature type="region of interest" description="Disordered" evidence="1">
    <location>
        <begin position="41"/>
        <end position="65"/>
    </location>
</feature>
<dbReference type="OrthoDB" id="6283251at2759"/>
<reference evidence="2 3" key="2">
    <citation type="submission" date="2018-11" db="EMBL/GenBank/DDBJ databases">
        <authorList>
            <consortium name="Pathogen Informatics"/>
        </authorList>
    </citation>
    <scope>NUCLEOTIDE SEQUENCE [LARGE SCALE GENOMIC DNA]</scope>
    <source>
        <strain evidence="2 3">NST_G2</strain>
    </source>
</reference>